<dbReference type="Proteomes" id="UP000094285">
    <property type="component" value="Unassembled WGS sequence"/>
</dbReference>
<feature type="signal peptide" evidence="10">
    <location>
        <begin position="1"/>
        <end position="18"/>
    </location>
</feature>
<dbReference type="GO" id="GO:0005576">
    <property type="term" value="C:extracellular region"/>
    <property type="evidence" value="ECO:0007669"/>
    <property type="project" value="TreeGrafter"/>
</dbReference>
<comment type="similarity">
    <text evidence="1 10">Belongs to the lysophospholipase family.</text>
</comment>
<dbReference type="PROSITE" id="PS51210">
    <property type="entry name" value="PLA2C"/>
    <property type="match status" value="1"/>
</dbReference>
<evidence type="ECO:0000256" key="2">
    <source>
        <dbReference type="ARBA" id="ARBA00013274"/>
    </source>
</evidence>
<dbReference type="GeneID" id="30981595"/>
<evidence type="ECO:0000256" key="3">
    <source>
        <dbReference type="ARBA" id="ARBA00022729"/>
    </source>
</evidence>
<evidence type="ECO:0000256" key="5">
    <source>
        <dbReference type="ARBA" id="ARBA00022963"/>
    </source>
</evidence>
<comment type="function">
    <text evidence="8">Catalyzes the release of fatty acids from lysophospholipids. Phospholipase B may well contribute to pathogenicity by abetting the fungus in damaging and traversing host cell membranes, processes which likely increase the rapidity of disseminated infection.</text>
</comment>
<keyword evidence="7" id="KW-0325">Glycoprotein</keyword>
<dbReference type="STRING" id="984487.A0A1E4SJE4"/>
<gene>
    <name evidence="12" type="ORF">CANTADRAFT_25559</name>
</gene>
<organism evidence="12 13">
    <name type="scientific">Suhomyces tanzawaensis NRRL Y-17324</name>
    <dbReference type="NCBI Taxonomy" id="984487"/>
    <lineage>
        <taxon>Eukaryota</taxon>
        <taxon>Fungi</taxon>
        <taxon>Dikarya</taxon>
        <taxon>Ascomycota</taxon>
        <taxon>Saccharomycotina</taxon>
        <taxon>Pichiomycetes</taxon>
        <taxon>Debaryomycetaceae</taxon>
        <taxon>Suhomyces</taxon>
    </lineage>
</organism>
<dbReference type="EC" id="3.1.1.5" evidence="2 10"/>
<sequence length="669" mass="73505">MWSLIYVYITLLVSVVLAKSPTGGYAPGVVKCPSSNTTLIREANSISKQEQDWLKERQKKSNAALIEFLKDSKLKGINPEKFITDNSSVSIALAFSGGGYRAMLSGAGQLAALDNRTDFGSNATGLGGLLQSSNYISALSGGAWMLGSLAFNNFSSVQDIVFKNEFDLWNITDTRQLVNTTSTWRLYADIAFLNLKGALTHMNWWDVTNTSIEYDINAKANAGFNETLTDYWGRGLSYQLLKPENGHGAGTTWSDLRDEPVFANHSMPFPILNALGRKPDTLTYSLNSTVVEFNPFEMGSFDPSLNTFTDLKYIGTNVTNGKPNNGSCIAGYDNAGFVMGTSSSLFNQFLNTLVCEDCMGLSWIMKPIVRRFLNALSGDEKDVANYTPNPFYKSQYAKSNNITSSDSLYLIDGGLGGETIPLSSLLNTERNVDIAFAFDNGNDRENSYPNGSSLVATYARQFLDQGKTTICPYVPDVYTFLANNLTAKPVFFGCDAKNLTDLVKDDKTPPIVVYMANRPFQYYSNTSTFQLAYSDSAKKSMIQNGLDIGTQLNGTIDSEWRSCVACAVIRREEERRGIQQTDQCKKCFERYCWDGSIAKGVPKDFDGALNFTNTGLTNGPMSLKANPGDPETSSFSLFQIKRSENAATRFSSVNATLSLMALLVVALTF</sequence>
<name>A0A1E4SJE4_9ASCO</name>
<evidence type="ECO:0000313" key="13">
    <source>
        <dbReference type="Proteomes" id="UP000094285"/>
    </source>
</evidence>
<evidence type="ECO:0000256" key="10">
    <source>
        <dbReference type="RuleBase" id="RU362103"/>
    </source>
</evidence>
<evidence type="ECO:0000256" key="7">
    <source>
        <dbReference type="ARBA" id="ARBA00023180"/>
    </source>
</evidence>
<dbReference type="GO" id="GO:0046475">
    <property type="term" value="P:glycerophospholipid catabolic process"/>
    <property type="evidence" value="ECO:0007669"/>
    <property type="project" value="TreeGrafter"/>
</dbReference>
<keyword evidence="6 9" id="KW-0443">Lipid metabolism</keyword>
<dbReference type="PANTHER" id="PTHR10728:SF33">
    <property type="entry name" value="LYSOPHOSPHOLIPASE 1-RELATED"/>
    <property type="match status" value="1"/>
</dbReference>
<dbReference type="SMART" id="SM00022">
    <property type="entry name" value="PLAc"/>
    <property type="match status" value="1"/>
</dbReference>
<evidence type="ECO:0000313" key="12">
    <source>
        <dbReference type="EMBL" id="ODV79635.1"/>
    </source>
</evidence>
<dbReference type="OrthoDB" id="4084751at2759"/>
<dbReference type="GO" id="GO:0005829">
    <property type="term" value="C:cytosol"/>
    <property type="evidence" value="ECO:0007669"/>
    <property type="project" value="TreeGrafter"/>
</dbReference>
<dbReference type="EMBL" id="KV453911">
    <property type="protein sequence ID" value="ODV79635.1"/>
    <property type="molecule type" value="Genomic_DNA"/>
</dbReference>
<feature type="domain" description="PLA2c" evidence="11">
    <location>
        <begin position="31"/>
        <end position="598"/>
    </location>
</feature>
<keyword evidence="3 10" id="KW-0732">Signal</keyword>
<dbReference type="GO" id="GO:0004622">
    <property type="term" value="F:phosphatidylcholine lysophospholipase activity"/>
    <property type="evidence" value="ECO:0007669"/>
    <property type="project" value="UniProtKB-EC"/>
</dbReference>
<proteinExistence type="inferred from homology"/>
<keyword evidence="4 9" id="KW-0378">Hydrolase</keyword>
<evidence type="ECO:0000256" key="8">
    <source>
        <dbReference type="ARBA" id="ARBA00059407"/>
    </source>
</evidence>
<keyword evidence="13" id="KW-1185">Reference proteome</keyword>
<reference evidence="13" key="1">
    <citation type="submission" date="2016-05" db="EMBL/GenBank/DDBJ databases">
        <title>Comparative genomics of biotechnologically important yeasts.</title>
        <authorList>
            <consortium name="DOE Joint Genome Institute"/>
            <person name="Riley R."/>
            <person name="Haridas S."/>
            <person name="Wolfe K.H."/>
            <person name="Lopes M.R."/>
            <person name="Hittinger C.T."/>
            <person name="Goker M."/>
            <person name="Salamov A."/>
            <person name="Wisecaver J."/>
            <person name="Long T.M."/>
            <person name="Aerts A.L."/>
            <person name="Barry K."/>
            <person name="Choi C."/>
            <person name="Clum A."/>
            <person name="Coughlan A.Y."/>
            <person name="Deshpande S."/>
            <person name="Douglass A.P."/>
            <person name="Hanson S.J."/>
            <person name="Klenk H.-P."/>
            <person name="Labutti K."/>
            <person name="Lapidus A."/>
            <person name="Lindquist E."/>
            <person name="Lipzen A."/>
            <person name="Meier-Kolthoff J.P."/>
            <person name="Ohm R.A."/>
            <person name="Otillar R.P."/>
            <person name="Pangilinan J."/>
            <person name="Peng Y."/>
            <person name="Rokas A."/>
            <person name="Rosa C.A."/>
            <person name="Scheuner C."/>
            <person name="Sibirny A.A."/>
            <person name="Slot J.C."/>
            <person name="Stielow J.B."/>
            <person name="Sun H."/>
            <person name="Kurtzman C.P."/>
            <person name="Blackwell M."/>
            <person name="Grigoriev I.V."/>
            <person name="Jeffries T.W."/>
        </authorList>
    </citation>
    <scope>NUCLEOTIDE SEQUENCE [LARGE SCALE GENOMIC DNA]</scope>
    <source>
        <strain evidence="13">NRRL Y-17324</strain>
    </source>
</reference>
<accession>A0A1E4SJE4</accession>
<dbReference type="Gene3D" id="3.40.1090.10">
    <property type="entry name" value="Cytosolic phospholipase A2 catalytic domain"/>
    <property type="match status" value="1"/>
</dbReference>
<dbReference type="InterPro" id="IPR002642">
    <property type="entry name" value="LysoPLipase_cat_dom"/>
</dbReference>
<dbReference type="SUPFAM" id="SSF52151">
    <property type="entry name" value="FabD/lysophospholipase-like"/>
    <property type="match status" value="1"/>
</dbReference>
<feature type="chain" id="PRO_5009027749" description="Lysophospholipase" evidence="10">
    <location>
        <begin position="19"/>
        <end position="669"/>
    </location>
</feature>
<dbReference type="InterPro" id="IPR016035">
    <property type="entry name" value="Acyl_Trfase/lysoPLipase"/>
</dbReference>
<evidence type="ECO:0000256" key="9">
    <source>
        <dbReference type="PROSITE-ProRule" id="PRU00555"/>
    </source>
</evidence>
<protein>
    <recommendedName>
        <fullName evidence="2 10">Lysophospholipase</fullName>
        <ecNumber evidence="2 10">3.1.1.5</ecNumber>
    </recommendedName>
</protein>
<evidence type="ECO:0000256" key="6">
    <source>
        <dbReference type="ARBA" id="ARBA00023098"/>
    </source>
</evidence>
<evidence type="ECO:0000256" key="1">
    <source>
        <dbReference type="ARBA" id="ARBA00008780"/>
    </source>
</evidence>
<dbReference type="GO" id="GO:0005886">
    <property type="term" value="C:plasma membrane"/>
    <property type="evidence" value="ECO:0007669"/>
    <property type="project" value="TreeGrafter"/>
</dbReference>
<dbReference type="FunFam" id="3.40.1090.10:FF:000010">
    <property type="entry name" value="Lysophospholipase"/>
    <property type="match status" value="1"/>
</dbReference>
<dbReference type="RefSeq" id="XP_020064757.1">
    <property type="nucleotide sequence ID" value="XM_020207458.1"/>
</dbReference>
<dbReference type="Pfam" id="PF01735">
    <property type="entry name" value="PLA2_B"/>
    <property type="match status" value="1"/>
</dbReference>
<evidence type="ECO:0000256" key="4">
    <source>
        <dbReference type="ARBA" id="ARBA00022801"/>
    </source>
</evidence>
<dbReference type="GO" id="GO:0004623">
    <property type="term" value="F:phospholipase A2 activity"/>
    <property type="evidence" value="ECO:0007669"/>
    <property type="project" value="TreeGrafter"/>
</dbReference>
<dbReference type="AlphaFoldDB" id="A0A1E4SJE4"/>
<dbReference type="GO" id="GO:0005783">
    <property type="term" value="C:endoplasmic reticulum"/>
    <property type="evidence" value="ECO:0007669"/>
    <property type="project" value="TreeGrafter"/>
</dbReference>
<evidence type="ECO:0000259" key="11">
    <source>
        <dbReference type="PROSITE" id="PS51210"/>
    </source>
</evidence>
<keyword evidence="5 9" id="KW-0442">Lipid degradation</keyword>
<comment type="catalytic activity">
    <reaction evidence="10">
        <text>a 1-acyl-sn-glycero-3-phosphocholine + H2O = sn-glycerol 3-phosphocholine + a fatty acid + H(+)</text>
        <dbReference type="Rhea" id="RHEA:15177"/>
        <dbReference type="ChEBI" id="CHEBI:15377"/>
        <dbReference type="ChEBI" id="CHEBI:15378"/>
        <dbReference type="ChEBI" id="CHEBI:16870"/>
        <dbReference type="ChEBI" id="CHEBI:28868"/>
        <dbReference type="ChEBI" id="CHEBI:58168"/>
        <dbReference type="EC" id="3.1.1.5"/>
    </reaction>
</comment>
<dbReference type="PANTHER" id="PTHR10728">
    <property type="entry name" value="CYTOSOLIC PHOSPHOLIPASE A2"/>
    <property type="match status" value="1"/>
</dbReference>